<protein>
    <recommendedName>
        <fullName evidence="3">NACHT domain-containing protein</fullName>
    </recommendedName>
</protein>
<reference evidence="1" key="1">
    <citation type="submission" date="2022-12" db="EMBL/GenBank/DDBJ databases">
        <authorList>
            <person name="Petersen C."/>
        </authorList>
    </citation>
    <scope>NUCLEOTIDE SEQUENCE</scope>
    <source>
        <strain evidence="1">IBT 29677</strain>
    </source>
</reference>
<accession>A0A9W9SDC8</accession>
<dbReference type="AlphaFoldDB" id="A0A9W9SDC8"/>
<evidence type="ECO:0000313" key="2">
    <source>
        <dbReference type="Proteomes" id="UP001147747"/>
    </source>
</evidence>
<dbReference type="SUPFAM" id="SSF48403">
    <property type="entry name" value="Ankyrin repeat"/>
    <property type="match status" value="1"/>
</dbReference>
<evidence type="ECO:0008006" key="3">
    <source>
        <dbReference type="Google" id="ProtNLM"/>
    </source>
</evidence>
<dbReference type="EMBL" id="JAPZBU010000012">
    <property type="protein sequence ID" value="KAJ5375930.1"/>
    <property type="molecule type" value="Genomic_DNA"/>
</dbReference>
<comment type="caution">
    <text evidence="1">The sequence shown here is derived from an EMBL/GenBank/DDBJ whole genome shotgun (WGS) entry which is preliminary data.</text>
</comment>
<keyword evidence="2" id="KW-1185">Reference proteome</keyword>
<organism evidence="1 2">
    <name type="scientific">Penicillium cosmopolitanum</name>
    <dbReference type="NCBI Taxonomy" id="1131564"/>
    <lineage>
        <taxon>Eukaryota</taxon>
        <taxon>Fungi</taxon>
        <taxon>Dikarya</taxon>
        <taxon>Ascomycota</taxon>
        <taxon>Pezizomycotina</taxon>
        <taxon>Eurotiomycetes</taxon>
        <taxon>Eurotiomycetidae</taxon>
        <taxon>Eurotiales</taxon>
        <taxon>Aspergillaceae</taxon>
        <taxon>Penicillium</taxon>
    </lineage>
</organism>
<dbReference type="InterPro" id="IPR002110">
    <property type="entry name" value="Ankyrin_rpt"/>
</dbReference>
<dbReference type="Proteomes" id="UP001147747">
    <property type="component" value="Unassembled WGS sequence"/>
</dbReference>
<dbReference type="PANTHER" id="PTHR10039">
    <property type="entry name" value="AMELOGENIN"/>
    <property type="match status" value="1"/>
</dbReference>
<dbReference type="RefSeq" id="XP_056480960.1">
    <property type="nucleotide sequence ID" value="XM_056637453.1"/>
</dbReference>
<proteinExistence type="predicted"/>
<dbReference type="SMART" id="SM00248">
    <property type="entry name" value="ANK"/>
    <property type="match status" value="4"/>
</dbReference>
<dbReference type="GeneID" id="81376433"/>
<dbReference type="OrthoDB" id="195446at2759"/>
<reference evidence="1" key="2">
    <citation type="journal article" date="2023" name="IMA Fungus">
        <title>Comparative genomic study of the Penicillium genus elucidates a diverse pangenome and 15 lateral gene transfer events.</title>
        <authorList>
            <person name="Petersen C."/>
            <person name="Sorensen T."/>
            <person name="Nielsen M.R."/>
            <person name="Sondergaard T.E."/>
            <person name="Sorensen J.L."/>
            <person name="Fitzpatrick D.A."/>
            <person name="Frisvad J.C."/>
            <person name="Nielsen K.L."/>
        </authorList>
    </citation>
    <scope>NUCLEOTIDE SEQUENCE</scope>
    <source>
        <strain evidence="1">IBT 29677</strain>
    </source>
</reference>
<sequence>MKKAFEEFLERHDRTYLIIDGLSHCHTDVQKFVEEYLHELIREGKPLCLLTTSHHHRKVHNIITCNRCTAKDLEIYFNCGCQGKNFDLCQGYKDNGASCLDDSHIGDERYDTVPIYVFPREFEIANYCRHRLSLACRVDRKEDSRKYDDQFHESGVIRHLRRNPESLDIIAKEIECRAWGNFRVAEAWLDALMEVITDLEHIDDLLEEMAYVPRKNLNNYFKKRVENMKHYKLQDESSLTFRVISLIMTTLQPINIIALQHALALESDAARIEDRKLIPRENILRAANGMLKIDKAQDKKSFVRLIHDSMRVIEVPDLDPSFKYPHTRMANLCLKYLEHGDYSEHSNDNAKFPFSAYALEHWADHVRLACSREDDSITKRIGIFLAKPGRVRQIAQRTKELKSREVDSNELSKWLSNVTNPIHICAWYDLSGMIKRFDDDGRKLDVPLDHEGKRTPLQYACVNSCLETVETLLDLKVLKSNEEAHKAIWVAINGYGLSDPKRCSEEEEMCRVRIVEMILKDRDLSFDSAIFNQGRTVLMHTVMFGFLQFASLLLNPEAKVVLDMNVQDEKGRTALWHAAENPGLPFEPYAQQYKSLIWLMLEYAGTEVVYLSTGLAALENPEKHKNTTFMEIFKNFQLRARRKRTSSW</sequence>
<evidence type="ECO:0000313" key="1">
    <source>
        <dbReference type="EMBL" id="KAJ5375930.1"/>
    </source>
</evidence>
<name>A0A9W9SDC8_9EURO</name>
<gene>
    <name evidence="1" type="ORF">N7509_012816</name>
</gene>
<dbReference type="InterPro" id="IPR036770">
    <property type="entry name" value="Ankyrin_rpt-contain_sf"/>
</dbReference>
<dbReference type="Gene3D" id="1.25.40.20">
    <property type="entry name" value="Ankyrin repeat-containing domain"/>
    <property type="match status" value="1"/>
</dbReference>